<evidence type="ECO:0000256" key="1">
    <source>
        <dbReference type="ARBA" id="ARBA00022670"/>
    </source>
</evidence>
<protein>
    <submittedName>
        <fullName evidence="4">POK9 protein</fullName>
    </submittedName>
</protein>
<dbReference type="OrthoDB" id="9900537at2759"/>
<proteinExistence type="predicted"/>
<dbReference type="Proteomes" id="UP000553648">
    <property type="component" value="Unassembled WGS sequence"/>
</dbReference>
<keyword evidence="2" id="KW-0378">Hydrolase</keyword>
<dbReference type="GO" id="GO:0006508">
    <property type="term" value="P:proteolysis"/>
    <property type="evidence" value="ECO:0007669"/>
    <property type="project" value="UniProtKB-KW"/>
</dbReference>
<organism evidence="4 5">
    <name type="scientific">Serilophus lunatus</name>
    <name type="common">silver-breasted broadbill</name>
    <dbReference type="NCBI Taxonomy" id="239386"/>
    <lineage>
        <taxon>Eukaryota</taxon>
        <taxon>Metazoa</taxon>
        <taxon>Chordata</taxon>
        <taxon>Craniata</taxon>
        <taxon>Vertebrata</taxon>
        <taxon>Euteleostomi</taxon>
        <taxon>Archelosauria</taxon>
        <taxon>Archosauria</taxon>
        <taxon>Dinosauria</taxon>
        <taxon>Saurischia</taxon>
        <taxon>Theropoda</taxon>
        <taxon>Coelurosauria</taxon>
        <taxon>Aves</taxon>
        <taxon>Neognathae</taxon>
        <taxon>Neoaves</taxon>
        <taxon>Telluraves</taxon>
        <taxon>Australaves</taxon>
        <taxon>Passeriformes</taxon>
        <taxon>Eurylaimidae</taxon>
        <taxon>Serilophus</taxon>
    </lineage>
</organism>
<dbReference type="PANTHER" id="PTHR19422:SF123">
    <property type="entry name" value="RT1 CLASS I, LOCUS CE15"/>
    <property type="match status" value="1"/>
</dbReference>
<evidence type="ECO:0000313" key="4">
    <source>
        <dbReference type="EMBL" id="NXM78279.1"/>
    </source>
</evidence>
<dbReference type="EMBL" id="VXBA01005790">
    <property type="protein sequence ID" value="NXM78279.1"/>
    <property type="molecule type" value="Genomic_DNA"/>
</dbReference>
<dbReference type="GO" id="GO:0004190">
    <property type="term" value="F:aspartic-type endopeptidase activity"/>
    <property type="evidence" value="ECO:0007669"/>
    <property type="project" value="UniProtKB-KW"/>
</dbReference>
<keyword evidence="1" id="KW-0645">Protease</keyword>
<feature type="domain" description="dUTPase-like" evidence="3">
    <location>
        <begin position="2"/>
        <end position="112"/>
    </location>
</feature>
<sequence>IDLAAAVDVTLITTAVHKIPIGVRGPIVHIKSKTGALWVGRSSTGLAGLVVLPGVIDADFMGEIQIMAYAIQPPLTTPKGTRIAQLVLIEALHDKAQATTCVRGEGGFGSSGGVLINLAQQMKRRPLMDIELQIGTECYRIARVTTDTGADCTI</sequence>
<evidence type="ECO:0000313" key="5">
    <source>
        <dbReference type="Proteomes" id="UP000553648"/>
    </source>
</evidence>
<evidence type="ECO:0000259" key="3">
    <source>
        <dbReference type="Pfam" id="PF00692"/>
    </source>
</evidence>
<keyword evidence="2" id="KW-0064">Aspartyl protease</keyword>
<dbReference type="Gene3D" id="2.70.40.10">
    <property type="match status" value="1"/>
</dbReference>
<dbReference type="InterPro" id="IPR029054">
    <property type="entry name" value="dUTPase-like"/>
</dbReference>
<evidence type="ECO:0000256" key="2">
    <source>
        <dbReference type="ARBA" id="ARBA00022750"/>
    </source>
</evidence>
<dbReference type="AlphaFoldDB" id="A0A7L1DMF3"/>
<gene>
    <name evidence="4" type="primary">Ervk9_3</name>
    <name evidence="4" type="ORF">SERLUN_R06926</name>
</gene>
<dbReference type="Pfam" id="PF00692">
    <property type="entry name" value="dUTPase"/>
    <property type="match status" value="1"/>
</dbReference>
<name>A0A7L1DMF3_9PASS</name>
<dbReference type="InterPro" id="IPR051592">
    <property type="entry name" value="HERV-K_Pro_peptidase_A2"/>
</dbReference>
<feature type="non-terminal residue" evidence="4">
    <location>
        <position position="154"/>
    </location>
</feature>
<reference evidence="4 5" key="1">
    <citation type="submission" date="2019-09" db="EMBL/GenBank/DDBJ databases">
        <title>Bird 10,000 Genomes (B10K) Project - Family phase.</title>
        <authorList>
            <person name="Zhang G."/>
        </authorList>
    </citation>
    <scope>NUCLEOTIDE SEQUENCE [LARGE SCALE GENOMIC DNA]</scope>
    <source>
        <strain evidence="4">B10K-DU-002-03</strain>
        <tissue evidence="4">Muscle</tissue>
    </source>
</reference>
<dbReference type="InterPro" id="IPR036157">
    <property type="entry name" value="dUTPase-like_sf"/>
</dbReference>
<dbReference type="SUPFAM" id="SSF51283">
    <property type="entry name" value="dUTPase-like"/>
    <property type="match status" value="1"/>
</dbReference>
<accession>A0A7L1DMF3</accession>
<feature type="non-terminal residue" evidence="4">
    <location>
        <position position="1"/>
    </location>
</feature>
<keyword evidence="5" id="KW-1185">Reference proteome</keyword>
<comment type="caution">
    <text evidence="4">The sequence shown here is derived from an EMBL/GenBank/DDBJ whole genome shotgun (WGS) entry which is preliminary data.</text>
</comment>
<dbReference type="PANTHER" id="PTHR19422">
    <property type="entry name" value="GAG RETROVIRAL POLYPROTEIN"/>
    <property type="match status" value="1"/>
</dbReference>